<feature type="domain" description="DUF7344" evidence="2">
    <location>
        <begin position="39"/>
        <end position="112"/>
    </location>
</feature>
<dbReference type="RefSeq" id="WP_008419751.1">
    <property type="nucleotide sequence ID" value="NZ_AOIA01000017.1"/>
</dbReference>
<sequence length="152" mass="17222">MDDESEQPDAGNDLQRSADDYTRDARPPPVEILEMEFVYEALAHPRRRYLCYSLLSSSHWTLTELATKLVAWERDIPEEDVDEVNRNEMYVSLYHAHVPKLVELDIVEYENGGEKVVVADTNAPQVLAALEGAGASIDASQETHAQNDYEQE</sequence>
<evidence type="ECO:0000256" key="1">
    <source>
        <dbReference type="SAM" id="MobiDB-lite"/>
    </source>
</evidence>
<dbReference type="EMBL" id="AOIA01000017">
    <property type="protein sequence ID" value="ELY66516.1"/>
    <property type="molecule type" value="Genomic_DNA"/>
</dbReference>
<accession>L9XYN1</accession>
<reference evidence="3 4" key="1">
    <citation type="journal article" date="2014" name="PLoS Genet.">
        <title>Phylogenetically driven sequencing of extremely halophilic archaea reveals strategies for static and dynamic osmo-response.</title>
        <authorList>
            <person name="Becker E.A."/>
            <person name="Seitzer P.M."/>
            <person name="Tritt A."/>
            <person name="Larsen D."/>
            <person name="Krusor M."/>
            <person name="Yao A.I."/>
            <person name="Wu D."/>
            <person name="Madern D."/>
            <person name="Eisen J.A."/>
            <person name="Darling A.E."/>
            <person name="Facciotti M.T."/>
        </authorList>
    </citation>
    <scope>NUCLEOTIDE SEQUENCE [LARGE SCALE GENOMIC DNA]</scope>
    <source>
        <strain evidence="3 4">DSM 18795</strain>
    </source>
</reference>
<protein>
    <recommendedName>
        <fullName evidence="2">DUF7344 domain-containing protein</fullName>
    </recommendedName>
</protein>
<evidence type="ECO:0000313" key="3">
    <source>
        <dbReference type="EMBL" id="ELY66516.1"/>
    </source>
</evidence>
<comment type="caution">
    <text evidence="3">The sequence shown here is derived from an EMBL/GenBank/DDBJ whole genome shotgun (WGS) entry which is preliminary data.</text>
</comment>
<dbReference type="AlphaFoldDB" id="L9XYN1"/>
<dbReference type="InterPro" id="IPR055768">
    <property type="entry name" value="DUF7344"/>
</dbReference>
<name>L9XYN1_9EURY</name>
<evidence type="ECO:0000259" key="2">
    <source>
        <dbReference type="Pfam" id="PF24035"/>
    </source>
</evidence>
<evidence type="ECO:0000313" key="4">
    <source>
        <dbReference type="Proteomes" id="UP000011531"/>
    </source>
</evidence>
<gene>
    <name evidence="3" type="ORF">C492_01289</name>
</gene>
<dbReference type="OrthoDB" id="247722at2157"/>
<feature type="compositionally biased region" description="Basic and acidic residues" evidence="1">
    <location>
        <begin position="16"/>
        <end position="26"/>
    </location>
</feature>
<proteinExistence type="predicted"/>
<feature type="region of interest" description="Disordered" evidence="1">
    <location>
        <begin position="1"/>
        <end position="26"/>
    </location>
</feature>
<dbReference type="Pfam" id="PF24035">
    <property type="entry name" value="DUF7344"/>
    <property type="match status" value="1"/>
</dbReference>
<organism evidence="3 4">
    <name type="scientific">Natronococcus jeotgali DSM 18795</name>
    <dbReference type="NCBI Taxonomy" id="1227498"/>
    <lineage>
        <taxon>Archaea</taxon>
        <taxon>Methanobacteriati</taxon>
        <taxon>Methanobacteriota</taxon>
        <taxon>Stenosarchaea group</taxon>
        <taxon>Halobacteria</taxon>
        <taxon>Halobacteriales</taxon>
        <taxon>Natrialbaceae</taxon>
        <taxon>Natronococcus</taxon>
    </lineage>
</organism>
<keyword evidence="4" id="KW-1185">Reference proteome</keyword>
<dbReference type="Proteomes" id="UP000011531">
    <property type="component" value="Unassembled WGS sequence"/>
</dbReference>